<feature type="region of interest" description="Disordered" evidence="1">
    <location>
        <begin position="1"/>
        <end position="74"/>
    </location>
</feature>
<accession>A0A4V6DUT2</accession>
<gene>
    <name evidence="2" type="ORF">C1H76_2749</name>
</gene>
<reference evidence="2 3" key="1">
    <citation type="submission" date="2018-02" db="EMBL/GenBank/DDBJ databases">
        <title>Draft genome sequences of Elsinoe sp., causing black scab on jojoba.</title>
        <authorList>
            <person name="Stodart B."/>
            <person name="Jeffress S."/>
            <person name="Ash G."/>
            <person name="Arun Chinnappa K."/>
        </authorList>
    </citation>
    <scope>NUCLEOTIDE SEQUENCE [LARGE SCALE GENOMIC DNA]</scope>
    <source>
        <strain evidence="2 3">Hillstone_2</strain>
    </source>
</reference>
<proteinExistence type="predicted"/>
<dbReference type="EMBL" id="PTQR01000035">
    <property type="protein sequence ID" value="TKX24972.1"/>
    <property type="molecule type" value="Genomic_DNA"/>
</dbReference>
<sequence length="100" mass="10328">MASSTPVTMPTKSSASTHGFLSLSPETSIPAAVSTQSSPSLTPVDSTDSLTVTVKNKRSPSTDSASSTSSSSGAARRFLRLGHLQPDETVVKGDFVDVEE</sequence>
<evidence type="ECO:0000256" key="1">
    <source>
        <dbReference type="SAM" id="MobiDB-lite"/>
    </source>
</evidence>
<dbReference type="Proteomes" id="UP000308133">
    <property type="component" value="Unassembled WGS sequence"/>
</dbReference>
<name>A0A4V6DUT2_9PEZI</name>
<evidence type="ECO:0000313" key="2">
    <source>
        <dbReference type="EMBL" id="TKX24972.1"/>
    </source>
</evidence>
<feature type="compositionally biased region" description="Low complexity" evidence="1">
    <location>
        <begin position="59"/>
        <end position="72"/>
    </location>
</feature>
<feature type="compositionally biased region" description="Polar residues" evidence="1">
    <location>
        <begin position="1"/>
        <end position="54"/>
    </location>
</feature>
<protein>
    <submittedName>
        <fullName evidence="2">Uncharacterized protein</fullName>
    </submittedName>
</protein>
<dbReference type="AlphaFoldDB" id="A0A4V6DUT2"/>
<organism evidence="2 3">
    <name type="scientific">Elsinoe australis</name>
    <dbReference type="NCBI Taxonomy" id="40998"/>
    <lineage>
        <taxon>Eukaryota</taxon>
        <taxon>Fungi</taxon>
        <taxon>Dikarya</taxon>
        <taxon>Ascomycota</taxon>
        <taxon>Pezizomycotina</taxon>
        <taxon>Dothideomycetes</taxon>
        <taxon>Dothideomycetidae</taxon>
        <taxon>Myriangiales</taxon>
        <taxon>Elsinoaceae</taxon>
        <taxon>Elsinoe</taxon>
    </lineage>
</organism>
<comment type="caution">
    <text evidence="2">The sequence shown here is derived from an EMBL/GenBank/DDBJ whole genome shotgun (WGS) entry which is preliminary data.</text>
</comment>
<evidence type="ECO:0000313" key="3">
    <source>
        <dbReference type="Proteomes" id="UP000308133"/>
    </source>
</evidence>